<proteinExistence type="predicted"/>
<dbReference type="Gene3D" id="3.40.50.720">
    <property type="entry name" value="NAD(P)-binding Rossmann-like Domain"/>
    <property type="match status" value="1"/>
</dbReference>
<dbReference type="PANTHER" id="PTHR43267">
    <property type="entry name" value="TRNA THREONYLCARBAMOYLADENOSINE DEHYDRATASE"/>
    <property type="match status" value="1"/>
</dbReference>
<dbReference type="InterPro" id="IPR000594">
    <property type="entry name" value="ThiF_NAD_FAD-bd"/>
</dbReference>
<dbReference type="InterPro" id="IPR045886">
    <property type="entry name" value="ThiF/MoeB/HesA"/>
</dbReference>
<dbReference type="EMBL" id="GG693878">
    <property type="protein sequence ID" value="EES52339.1"/>
    <property type="molecule type" value="Genomic_DNA"/>
</dbReference>
<dbReference type="Pfam" id="PF00899">
    <property type="entry name" value="ThiF"/>
    <property type="match status" value="1"/>
</dbReference>
<accession>C6HYQ4</accession>
<dbReference type="PANTHER" id="PTHR43267:SF1">
    <property type="entry name" value="TRNA THREONYLCARBAMOYLADENOSINE DEHYDRATASE"/>
    <property type="match status" value="1"/>
</dbReference>
<dbReference type="NCBIfam" id="NF006077">
    <property type="entry name" value="PRK08223.1"/>
    <property type="match status" value="1"/>
</dbReference>
<dbReference type="GO" id="GO:0061504">
    <property type="term" value="P:cyclic threonylcarbamoyladenosine biosynthetic process"/>
    <property type="evidence" value="ECO:0007669"/>
    <property type="project" value="TreeGrafter"/>
</dbReference>
<dbReference type="GO" id="GO:0061503">
    <property type="term" value="F:tRNA threonylcarbamoyladenosine dehydratase"/>
    <property type="evidence" value="ECO:0007669"/>
    <property type="project" value="TreeGrafter"/>
</dbReference>
<reference evidence="2 3" key="1">
    <citation type="journal article" date="2009" name="Appl. Environ. Microbiol.">
        <title>Community genomic and proteomic analyses of chemoautotrophic iron-oxidizing "Leptospirillum rubarum" (Group II) and "Leptospirillum ferrodiazotrophum" (Group III) bacteria in acid mine drainage biofilms.</title>
        <authorList>
            <person name="Goltsman D.S."/>
            <person name="Denef V.J."/>
            <person name="Singer S.W."/>
            <person name="VerBerkmoes N.C."/>
            <person name="Lefsrud M."/>
            <person name="Mueller R.S."/>
            <person name="Dick G.J."/>
            <person name="Sun C.L."/>
            <person name="Wheeler K.E."/>
            <person name="Zemla A."/>
            <person name="Baker B.J."/>
            <person name="Hauser L."/>
            <person name="Land M."/>
            <person name="Shah M.B."/>
            <person name="Thelen M.P."/>
            <person name="Hettich R.L."/>
            <person name="Banfield J.F."/>
        </authorList>
    </citation>
    <scope>NUCLEOTIDE SEQUENCE [LARGE SCALE GENOMIC DNA]</scope>
</reference>
<sequence>MTPSFHYETAFSRTIGWVTRSELATLRGKRIAIAGMGGVGGIHLLTLTRLGIGGFALSDPDTFDLVNFNRQAGAMMSTLGQPKVETMAAMARDINPELDLRIFGAITRENAEAFLAGCDLYLDGMDFFAFEAREALFSAARRLGIPATTAGPLGMGTAALNFLPGGMSFEEYFGWEGQPEEEKSLRFLLGLSPARLQFTYLVDPTAVNLAERRGPSTPMACQLCAGVAATEVLKILLGRGPVLSAPWGLQFDAYRNRFVKTWRPGGHRNPLQKILLVVARKRLESFKSNKG</sequence>
<dbReference type="GO" id="GO:0008641">
    <property type="term" value="F:ubiquitin-like modifier activating enzyme activity"/>
    <property type="evidence" value="ECO:0007669"/>
    <property type="project" value="InterPro"/>
</dbReference>
<protein>
    <submittedName>
        <fullName evidence="2">UBA/THIF-type NAD/FAD binding protein</fullName>
    </submittedName>
</protein>
<feature type="domain" description="THIF-type NAD/FAD binding fold" evidence="1">
    <location>
        <begin position="17"/>
        <end position="270"/>
    </location>
</feature>
<dbReference type="CDD" id="cd01483">
    <property type="entry name" value="E1_enzyme_family"/>
    <property type="match status" value="1"/>
</dbReference>
<evidence type="ECO:0000313" key="2">
    <source>
        <dbReference type="EMBL" id="EES52339.1"/>
    </source>
</evidence>
<dbReference type="SUPFAM" id="SSF69572">
    <property type="entry name" value="Activating enzymes of the ubiquitin-like proteins"/>
    <property type="match status" value="1"/>
</dbReference>
<evidence type="ECO:0000259" key="1">
    <source>
        <dbReference type="Pfam" id="PF00899"/>
    </source>
</evidence>
<evidence type="ECO:0000313" key="3">
    <source>
        <dbReference type="Proteomes" id="UP000009374"/>
    </source>
</evidence>
<dbReference type="AlphaFoldDB" id="C6HYQ4"/>
<gene>
    <name evidence="2" type="ORF">UBAL3_94240131</name>
</gene>
<keyword evidence="3" id="KW-1185">Reference proteome</keyword>
<dbReference type="InterPro" id="IPR035985">
    <property type="entry name" value="Ubiquitin-activating_enz"/>
</dbReference>
<organism evidence="2 3">
    <name type="scientific">Leptospirillum ferrodiazotrophum</name>
    <dbReference type="NCBI Taxonomy" id="412449"/>
    <lineage>
        <taxon>Bacteria</taxon>
        <taxon>Pseudomonadati</taxon>
        <taxon>Nitrospirota</taxon>
        <taxon>Nitrospiria</taxon>
        <taxon>Nitrospirales</taxon>
        <taxon>Nitrospiraceae</taxon>
        <taxon>Leptospirillum</taxon>
    </lineage>
</organism>
<name>C6HYQ4_9BACT</name>
<dbReference type="Proteomes" id="UP000009374">
    <property type="component" value="Unassembled WGS sequence"/>
</dbReference>